<name>A0ABT4CVK6_9CLOT</name>
<sequence length="734" mass="85819">MENDVFSYLDKDYRYLNNYIRNFNKIIFTSPQSVIVKGKNFAENLIQEVSKLEGYGLLTKMTQIERLTKLEGYGVLKGEIDKLFHAVRILGNEEIDTDVERELEVALNIHKNIYKITCWFIQNYIDDNFEVDPYKNPIPSKKDNTEMISNLMKKMESSITETQEIDKSDVSIDDNSNMNEKDEAEDIFEDLMIESIIDDKESDEKCLIQELSRLKETSKECVEGLGGITPFKRYMHIERDAQKELESLIFKANESDRAQLILACGSVGDGKKHIISYVNNNYPDVMEKFTIHNDTIENLESNKTSMDNLNKVLNDFSDKKIEKSKKKLILAINIEKLNAFIDSQYGEKFSILKRYIQDKKILENSIVDSSFNENSPFQFVNFNDYHMFTLKNGKVHSDYIKDLITKITDVSELNIFYNSYKKNCIKCSNCDCCPIKANYELLSNEKVQESIADLVVQCIIKNKIIISTRALINFMYELIVPISYINVNSPVFKKNISKLNNLNYIKSLMPNIIFNHKKLSFIFEALSSLDPSKIKNKKINDFIINFNESKDILLYFKEYIDYPKGYIDKIKHMSFEEIEDKKIKYELLKLFIRSYYICENEDVFSLKDHAYENYMEGLYFWNRGDKLKLKTLYDNVKNGIVKWNGGADKDQIEHKISEELEFKADTSNLPKSKEADLKKFITTLKLKYKSEKLGNAYEIDVDFTLYKLLIQVIKGYRPNNLDNCELSKVTFKNW</sequence>
<proteinExistence type="predicted"/>
<evidence type="ECO:0000313" key="1">
    <source>
        <dbReference type="EMBL" id="MCY6483013.1"/>
    </source>
</evidence>
<dbReference type="InterPro" id="IPR017647">
    <property type="entry name" value="Dnd_assoc_3"/>
</dbReference>
<comment type="caution">
    <text evidence="1">The sequence shown here is derived from an EMBL/GenBank/DDBJ whole genome shotgun (WGS) entry which is preliminary data.</text>
</comment>
<accession>A0ABT4CVK6</accession>
<dbReference type="NCBIfam" id="TIGR03238">
    <property type="entry name" value="dnd_assoc_3"/>
    <property type="match status" value="1"/>
</dbReference>
<evidence type="ECO:0000313" key="2">
    <source>
        <dbReference type="Proteomes" id="UP001078443"/>
    </source>
</evidence>
<dbReference type="Proteomes" id="UP001078443">
    <property type="component" value="Unassembled WGS sequence"/>
</dbReference>
<dbReference type="RefSeq" id="WP_268039279.1">
    <property type="nucleotide sequence ID" value="NZ_JAPQER010000001.1"/>
</dbReference>
<dbReference type="EMBL" id="JAPQER010000001">
    <property type="protein sequence ID" value="MCY6483013.1"/>
    <property type="molecule type" value="Genomic_DNA"/>
</dbReference>
<gene>
    <name evidence="1" type="primary">dptF</name>
    <name evidence="1" type="ORF">OW763_01425</name>
</gene>
<keyword evidence="2" id="KW-1185">Reference proteome</keyword>
<reference evidence="1" key="1">
    <citation type="submission" date="2022-12" db="EMBL/GenBank/DDBJ databases">
        <authorList>
            <person name="Wang J."/>
        </authorList>
    </citation>
    <scope>NUCLEOTIDE SEQUENCE</scope>
    <source>
        <strain evidence="1">HY-45-18</strain>
    </source>
</reference>
<protein>
    <submittedName>
        <fullName evidence="1">DNA phosphorothioation-dependent restriction protein DptF</fullName>
    </submittedName>
</protein>
<organism evidence="1 2">
    <name type="scientific">Clostridium aestuarii</name>
    <dbReference type="NCBI Taxonomy" id="338193"/>
    <lineage>
        <taxon>Bacteria</taxon>
        <taxon>Bacillati</taxon>
        <taxon>Bacillota</taxon>
        <taxon>Clostridia</taxon>
        <taxon>Eubacteriales</taxon>
        <taxon>Clostridiaceae</taxon>
        <taxon>Clostridium</taxon>
    </lineage>
</organism>